<comment type="caution">
    <text evidence="9">The sequence shown here is derived from an EMBL/GenBank/DDBJ whole genome shotgun (WGS) entry which is preliminary data.</text>
</comment>
<dbReference type="Gene3D" id="3.40.50.300">
    <property type="entry name" value="P-loop containing nucleotide triphosphate hydrolases"/>
    <property type="match status" value="1"/>
</dbReference>
<dbReference type="EMBL" id="BDDD01003121">
    <property type="protein sequence ID" value="GAV84126.1"/>
    <property type="molecule type" value="Genomic_DNA"/>
</dbReference>
<feature type="compositionally biased region" description="Basic and acidic residues" evidence="8">
    <location>
        <begin position="36"/>
        <end position="50"/>
    </location>
</feature>
<evidence type="ECO:0000256" key="6">
    <source>
        <dbReference type="ARBA" id="ARBA00023242"/>
    </source>
</evidence>
<dbReference type="FunCoup" id="A0A1Q3CV47">
    <property type="interactions" value="1214"/>
</dbReference>
<dbReference type="InParanoid" id="A0A1Q3CV47"/>
<keyword evidence="4" id="KW-0227">DNA damage</keyword>
<comment type="similarity">
    <text evidence="2">Belongs to the rad17/RAD24 family.</text>
</comment>
<evidence type="ECO:0000313" key="10">
    <source>
        <dbReference type="Proteomes" id="UP000187406"/>
    </source>
</evidence>
<dbReference type="InterPro" id="IPR027417">
    <property type="entry name" value="P-loop_NTPase"/>
</dbReference>
<dbReference type="PANTHER" id="PTHR12172:SF1">
    <property type="entry name" value="P-LOOP CONTAINING NUCLEOSIDE TRIPHOSPHATE HYDROLASES SUPERFAMILY PROTEIN"/>
    <property type="match status" value="1"/>
</dbReference>
<dbReference type="FunFam" id="1.10.8.60:FF:000116">
    <property type="entry name" value="p-loop containing nucleoside triphosphate hydrolase superfamily protein"/>
    <property type="match status" value="1"/>
</dbReference>
<name>A0A1Q3CV47_CEPFO</name>
<comment type="subcellular location">
    <subcellularLocation>
        <location evidence="1">Nucleus</location>
    </subcellularLocation>
</comment>
<evidence type="ECO:0000256" key="4">
    <source>
        <dbReference type="ARBA" id="ARBA00022763"/>
    </source>
</evidence>
<feature type="region of interest" description="Disordered" evidence="8">
    <location>
        <begin position="1"/>
        <end position="79"/>
    </location>
</feature>
<dbReference type="GO" id="GO:0003682">
    <property type="term" value="F:chromatin binding"/>
    <property type="evidence" value="ECO:0007669"/>
    <property type="project" value="TreeGrafter"/>
</dbReference>
<dbReference type="PANTHER" id="PTHR12172">
    <property type="entry name" value="CELL CYCLE CHECKPOINT PROTEIN RAD17"/>
    <property type="match status" value="1"/>
</dbReference>
<keyword evidence="10" id="KW-1185">Reference proteome</keyword>
<dbReference type="AlphaFoldDB" id="A0A1Q3CV47"/>
<sequence>MVKSAEEERIGPAAQEPERRSVRRRLVQSTLFPTHKSPEIVESNGDRNGGHIECNAGSGEENGEVEELRGRQRPKRRKLNVKTPPQIKNSKKKVKEKIPVNCTPKKNENISTNLMEYEDASPPNIPNLRLEAKLTAEENSRMFAGRQVHPFFSSWKVGRRSQDARDGESVWCTLETKNKSTAIGPIHVFEKIQDEIVPIDWGNWTLCEETFSTTCHGEEGKFLPVFDATVKSFNIDKISCVSHCSDVSYLENKVHLNKCFIQLEDSPETSPAVSAVFVDDPQQRCLLLKESETVHIDGGDEGSMGGLMGVVMENCQLDEAAFCFGDAGCLRKSDVEKPMIDLQDRMRPCYLSCGNQPENNLWTVKYQPTKASEICGNNEAVKVMSEWLHQWHERDTRTIKDLTDWDNCNIDDDDYDCYGSDPDSEDIDEGTTLKNILLVTGPVGSGKSAAVYACAKEHGFKVFECNASEGRNGALVKVKLGEVLESQCLERSLENPGDSQGKHKQKSTKALPTGEAKQGCDDEAIELIHISDRVKESHGDTETFGQFGCNETKSDCNQGALKPLILFEDVDITFSEDRGFIASVQHIAKKAKGPVILTSNCDNSVLPEILDRLEVSFKELSPEELLCHLCMVSVAEQANIHPHSIERLIGRCQGDIRKAIMHLQFWCQGRGYKKDTKLQKACDSLLFDVEAGHFVLPKLIPWDFPSQLSEQVEKEIAMALSMMEENSTLMEVGEGAELDKWEVQNGLQTDNNDIEAKKEIMLSRNGSVQNCDEFVDDFHSEYDFFNPSGTPVSLHRQKIRRRAIVMSSDSEEELPYNGFLPVVVDKNTNNETLLEDSRSLSLCPNIQNCLNQLTDTEKQLCSEVNLKSFKLLETANDLTMNSICRSVDISCVPESSFVPETEINNGSELSSGIVACHVAETVEVSVGNELFQNFSAGETDNLDKSVLRMHKNSDVLGNTCDVITESSNGEEVEDSQNEHLDTATRGCQVMDECSRMVFNRTSQPMEKCTSCISTDLVQESWKKLRSTRAVLEHYATSEQKDVIQVLKLASRLSNVISEADFLLSKCQMPDSLQFPKFPSEESDTLSSSDEQLQMISTIAHHGFCFYAKDLPSLGLDIGSNSRVGLTWEKLASTTNMIAFGKLVGQDNSACGISNAGKDVETRPPEREISLKSEMESCLFDIIKPIVPSRSLLSLKGNAFHEYLSSLSCISRSEASRISDAANKTKKRRGCRAKHYLSTGALMFSPEEISLLGQYDYGKR</sequence>
<feature type="compositionally biased region" description="Basic and acidic residues" evidence="8">
    <location>
        <begin position="1"/>
        <end position="20"/>
    </location>
</feature>
<keyword evidence="6" id="KW-0539">Nucleus</keyword>
<evidence type="ECO:0000256" key="8">
    <source>
        <dbReference type="SAM" id="MobiDB-lite"/>
    </source>
</evidence>
<accession>A0A1Q3CV47</accession>
<dbReference type="Gene3D" id="1.10.8.60">
    <property type="match status" value="1"/>
</dbReference>
<feature type="region of interest" description="Disordered" evidence="8">
    <location>
        <begin position="492"/>
        <end position="516"/>
    </location>
</feature>
<dbReference type="Proteomes" id="UP000187406">
    <property type="component" value="Unassembled WGS sequence"/>
</dbReference>
<dbReference type="OrthoDB" id="9996895at2759"/>
<dbReference type="STRING" id="3775.A0A1Q3CV47"/>
<protein>
    <recommendedName>
        <fullName evidence="11">AAA domain-containing protein</fullName>
    </recommendedName>
</protein>
<evidence type="ECO:0000313" key="9">
    <source>
        <dbReference type="EMBL" id="GAV84126.1"/>
    </source>
</evidence>
<evidence type="ECO:0000256" key="5">
    <source>
        <dbReference type="ARBA" id="ARBA00022840"/>
    </source>
</evidence>
<dbReference type="GO" id="GO:0000077">
    <property type="term" value="P:DNA damage checkpoint signaling"/>
    <property type="evidence" value="ECO:0007669"/>
    <property type="project" value="TreeGrafter"/>
</dbReference>
<keyword evidence="5" id="KW-0067">ATP-binding</keyword>
<keyword evidence="3" id="KW-0547">Nucleotide-binding</keyword>
<dbReference type="GO" id="GO:0003689">
    <property type="term" value="F:DNA clamp loader activity"/>
    <property type="evidence" value="ECO:0007669"/>
    <property type="project" value="TreeGrafter"/>
</dbReference>
<evidence type="ECO:0000256" key="7">
    <source>
        <dbReference type="ARBA" id="ARBA00023306"/>
    </source>
</evidence>
<keyword evidence="7" id="KW-0131">Cell cycle</keyword>
<dbReference type="GO" id="GO:0005524">
    <property type="term" value="F:ATP binding"/>
    <property type="evidence" value="ECO:0007669"/>
    <property type="project" value="UniProtKB-KW"/>
</dbReference>
<reference evidence="10" key="1">
    <citation type="submission" date="2016-04" db="EMBL/GenBank/DDBJ databases">
        <title>Cephalotus genome sequencing.</title>
        <authorList>
            <person name="Fukushima K."/>
            <person name="Hasebe M."/>
            <person name="Fang X."/>
        </authorList>
    </citation>
    <scope>NUCLEOTIDE SEQUENCE [LARGE SCALE GENOMIC DNA]</scope>
    <source>
        <strain evidence="10">cv. St1</strain>
    </source>
</reference>
<dbReference type="SUPFAM" id="SSF52540">
    <property type="entry name" value="P-loop containing nucleoside triphosphate hydrolases"/>
    <property type="match status" value="1"/>
</dbReference>
<gene>
    <name evidence="9" type="ORF">CFOL_v3_27570</name>
</gene>
<dbReference type="GO" id="GO:0033314">
    <property type="term" value="P:mitotic DNA replication checkpoint signaling"/>
    <property type="evidence" value="ECO:0007669"/>
    <property type="project" value="TreeGrafter"/>
</dbReference>
<evidence type="ECO:0000256" key="1">
    <source>
        <dbReference type="ARBA" id="ARBA00004123"/>
    </source>
</evidence>
<dbReference type="InterPro" id="IPR004582">
    <property type="entry name" value="Checkpoint_prot_Rad17_Rad24"/>
</dbReference>
<dbReference type="GO" id="GO:0006281">
    <property type="term" value="P:DNA repair"/>
    <property type="evidence" value="ECO:0007669"/>
    <property type="project" value="InterPro"/>
</dbReference>
<proteinExistence type="inferred from homology"/>
<evidence type="ECO:0008006" key="11">
    <source>
        <dbReference type="Google" id="ProtNLM"/>
    </source>
</evidence>
<dbReference type="GO" id="GO:0005634">
    <property type="term" value="C:nucleus"/>
    <property type="evidence" value="ECO:0007669"/>
    <property type="project" value="UniProtKB-SubCell"/>
</dbReference>
<evidence type="ECO:0000256" key="3">
    <source>
        <dbReference type="ARBA" id="ARBA00022741"/>
    </source>
</evidence>
<evidence type="ECO:0000256" key="2">
    <source>
        <dbReference type="ARBA" id="ARBA00006168"/>
    </source>
</evidence>
<organism evidence="9 10">
    <name type="scientific">Cephalotus follicularis</name>
    <name type="common">Albany pitcher plant</name>
    <dbReference type="NCBI Taxonomy" id="3775"/>
    <lineage>
        <taxon>Eukaryota</taxon>
        <taxon>Viridiplantae</taxon>
        <taxon>Streptophyta</taxon>
        <taxon>Embryophyta</taxon>
        <taxon>Tracheophyta</taxon>
        <taxon>Spermatophyta</taxon>
        <taxon>Magnoliopsida</taxon>
        <taxon>eudicotyledons</taxon>
        <taxon>Gunneridae</taxon>
        <taxon>Pentapetalae</taxon>
        <taxon>rosids</taxon>
        <taxon>fabids</taxon>
        <taxon>Oxalidales</taxon>
        <taxon>Cephalotaceae</taxon>
        <taxon>Cephalotus</taxon>
    </lineage>
</organism>